<dbReference type="SUPFAM" id="SSF58104">
    <property type="entry name" value="Methyl-accepting chemotaxis protein (MCP) signaling domain"/>
    <property type="match status" value="1"/>
</dbReference>
<keyword evidence="5" id="KW-0472">Membrane</keyword>
<dbReference type="PANTHER" id="PTHR32089">
    <property type="entry name" value="METHYL-ACCEPTING CHEMOTAXIS PROTEIN MCPB"/>
    <property type="match status" value="1"/>
</dbReference>
<gene>
    <name evidence="8" type="ORF">F1193_15580</name>
</gene>
<evidence type="ECO:0000313" key="9">
    <source>
        <dbReference type="Proteomes" id="UP000323886"/>
    </source>
</evidence>
<evidence type="ECO:0000256" key="1">
    <source>
        <dbReference type="ARBA" id="ARBA00023224"/>
    </source>
</evidence>
<dbReference type="Pfam" id="PF00672">
    <property type="entry name" value="HAMP"/>
    <property type="match status" value="1"/>
</dbReference>
<dbReference type="InterPro" id="IPR003660">
    <property type="entry name" value="HAMP_dom"/>
</dbReference>
<keyword evidence="5" id="KW-1133">Transmembrane helix</keyword>
<dbReference type="GO" id="GO:0016020">
    <property type="term" value="C:membrane"/>
    <property type="evidence" value="ECO:0007669"/>
    <property type="project" value="InterPro"/>
</dbReference>
<dbReference type="PANTHER" id="PTHR32089:SF112">
    <property type="entry name" value="LYSOZYME-LIKE PROTEIN-RELATED"/>
    <property type="match status" value="1"/>
</dbReference>
<dbReference type="PROSITE" id="PS50885">
    <property type="entry name" value="HAMP"/>
    <property type="match status" value="1"/>
</dbReference>
<dbReference type="AlphaFoldDB" id="A0A5M6HK92"/>
<dbReference type="RefSeq" id="WP_150098724.1">
    <property type="nucleotide sequence ID" value="NZ_VWPL01000043.1"/>
</dbReference>
<feature type="coiled-coil region" evidence="4">
    <location>
        <begin position="354"/>
        <end position="388"/>
    </location>
</feature>
<keyword evidence="1 3" id="KW-0807">Transducer</keyword>
<dbReference type="EMBL" id="VWPL01000043">
    <property type="protein sequence ID" value="KAA5596290.1"/>
    <property type="molecule type" value="Genomic_DNA"/>
</dbReference>
<dbReference type="InterPro" id="IPR004089">
    <property type="entry name" value="MCPsignal_dom"/>
</dbReference>
<evidence type="ECO:0000256" key="3">
    <source>
        <dbReference type="PROSITE-ProRule" id="PRU00284"/>
    </source>
</evidence>
<keyword evidence="9" id="KW-1185">Reference proteome</keyword>
<dbReference type="CDD" id="cd06225">
    <property type="entry name" value="HAMP"/>
    <property type="match status" value="1"/>
</dbReference>
<feature type="domain" description="Methyl-accepting transducer" evidence="6">
    <location>
        <begin position="410"/>
        <end position="646"/>
    </location>
</feature>
<evidence type="ECO:0000256" key="4">
    <source>
        <dbReference type="SAM" id="Coils"/>
    </source>
</evidence>
<evidence type="ECO:0000256" key="2">
    <source>
        <dbReference type="ARBA" id="ARBA00029447"/>
    </source>
</evidence>
<evidence type="ECO:0000259" key="6">
    <source>
        <dbReference type="PROSITE" id="PS50111"/>
    </source>
</evidence>
<dbReference type="SMART" id="SM00283">
    <property type="entry name" value="MA"/>
    <property type="match status" value="1"/>
</dbReference>
<feature type="transmembrane region" description="Helical" evidence="5">
    <location>
        <begin position="295"/>
        <end position="316"/>
    </location>
</feature>
<comment type="similarity">
    <text evidence="2">Belongs to the methyl-accepting chemotaxis (MCP) protein family.</text>
</comment>
<accession>A0A5M6HK92</accession>
<reference evidence="8 9" key="1">
    <citation type="submission" date="2019-09" db="EMBL/GenBank/DDBJ databases">
        <title>Draft Whole-Genome sequence of Blastochloris sulfoviridis DSM 729.</title>
        <authorList>
            <person name="Meyer T.E."/>
            <person name="Kyndt J.A."/>
        </authorList>
    </citation>
    <scope>NUCLEOTIDE SEQUENCE [LARGE SCALE GENOMIC DNA]</scope>
    <source>
        <strain evidence="8 9">DSM 729</strain>
    </source>
</reference>
<feature type="domain" description="HAMP" evidence="7">
    <location>
        <begin position="318"/>
        <end position="370"/>
    </location>
</feature>
<proteinExistence type="inferred from homology"/>
<evidence type="ECO:0000313" key="8">
    <source>
        <dbReference type="EMBL" id="KAA5596290.1"/>
    </source>
</evidence>
<dbReference type="Pfam" id="PF00015">
    <property type="entry name" value="MCPsignal"/>
    <property type="match status" value="1"/>
</dbReference>
<evidence type="ECO:0000259" key="7">
    <source>
        <dbReference type="PROSITE" id="PS50885"/>
    </source>
</evidence>
<dbReference type="GO" id="GO:0007165">
    <property type="term" value="P:signal transduction"/>
    <property type="evidence" value="ECO:0007669"/>
    <property type="project" value="UniProtKB-KW"/>
</dbReference>
<dbReference type="Proteomes" id="UP000323886">
    <property type="component" value="Unassembled WGS sequence"/>
</dbReference>
<sequence>MLSRFGLRTRILGAIALFLVPLGYVTWSLLALQLDEIRLAEDERVGNRYLTAIADVHGALADRVRNWDYGLPSEADLAAAAVQLRQAEGAFGTSYGTAAEAGHAAGLLDALATAKRLDRGKAQSAIDSLAKLRQMVLDRSGLILDPRLDTYHMMDLAGQVLPAMADSIRTLGNRGRRFSAANAGDESRTELMVAGGAFDFTRRRLDNTLERVLENVGHPEVHARVEQARSQLLPAIDRLSDAIRRTALGDPVGSFALKDLEVAAATALTAFNAKAGADLDTLLAGRIDANRTKSLSVLLIAAVSFILAAAAIYALLSHSVFRPLDRMTRALTRLAEGDVAVEVDTADGGEVGRMAVALRTLRASLEERQRLEAERAATRDGIERTEARRQTLTEDFDRTSGAVIGAVSAAAADLHRAAQQVCQEIGLAGERSASVVEAANRAAAAVETARQTSQDLDSASATIAEHADTEARFSERAVAAAERVEAAIERLGGIAGSIDQVVTAIAAIASQTNLLALNATIEAARAGAAGAGFAVVASEVKELARQTSQATDEVGAQIKAVQRAVGEATGLTRDLGATIRDLYTSSLTIQQETARQIALAARIVEAMGAVETGASSVTRDIVDVQSAVAATESLVGKLTATADTLDAEFTRLRQRTETFLNGVRTADAA</sequence>
<dbReference type="Gene3D" id="6.10.340.10">
    <property type="match status" value="1"/>
</dbReference>
<dbReference type="Gene3D" id="1.10.287.950">
    <property type="entry name" value="Methyl-accepting chemotaxis protein"/>
    <property type="match status" value="1"/>
</dbReference>
<keyword evidence="4" id="KW-0175">Coiled coil</keyword>
<dbReference type="OrthoDB" id="3289104at2"/>
<evidence type="ECO:0000256" key="5">
    <source>
        <dbReference type="SAM" id="Phobius"/>
    </source>
</evidence>
<name>A0A5M6HK92_9HYPH</name>
<keyword evidence="5" id="KW-0812">Transmembrane</keyword>
<dbReference type="PROSITE" id="PS50111">
    <property type="entry name" value="CHEMOTAXIS_TRANSDUC_2"/>
    <property type="match status" value="1"/>
</dbReference>
<organism evidence="8 9">
    <name type="scientific">Blastochloris sulfoviridis</name>
    <dbReference type="NCBI Taxonomy" id="50712"/>
    <lineage>
        <taxon>Bacteria</taxon>
        <taxon>Pseudomonadati</taxon>
        <taxon>Pseudomonadota</taxon>
        <taxon>Alphaproteobacteria</taxon>
        <taxon>Hyphomicrobiales</taxon>
        <taxon>Blastochloridaceae</taxon>
        <taxon>Blastochloris</taxon>
    </lineage>
</organism>
<protein>
    <submittedName>
        <fullName evidence="8">Methyl-accepting chemotaxis protein</fullName>
    </submittedName>
</protein>
<comment type="caution">
    <text evidence="8">The sequence shown here is derived from an EMBL/GenBank/DDBJ whole genome shotgun (WGS) entry which is preliminary data.</text>
</comment>
<dbReference type="SMART" id="SM00304">
    <property type="entry name" value="HAMP"/>
    <property type="match status" value="1"/>
</dbReference>